<organism evidence="3 4">
    <name type="scientific">Streptomyces virginiae</name>
    <name type="common">Streptomyces cinnamonensis</name>
    <dbReference type="NCBI Taxonomy" id="1961"/>
    <lineage>
        <taxon>Bacteria</taxon>
        <taxon>Bacillati</taxon>
        <taxon>Actinomycetota</taxon>
        <taxon>Actinomycetes</taxon>
        <taxon>Kitasatosporales</taxon>
        <taxon>Streptomycetaceae</taxon>
        <taxon>Streptomyces</taxon>
    </lineage>
</organism>
<dbReference type="AlphaFoldDB" id="A0A0L8MXQ7"/>
<dbReference type="Proteomes" id="UP000037084">
    <property type="component" value="Unassembled WGS sequence"/>
</dbReference>
<protein>
    <recommendedName>
        <fullName evidence="2">IstB-like ATP-binding domain-containing protein</fullName>
    </recommendedName>
</protein>
<sequence>MGYLDFIDLILSEELAVRDDRRFRTGLRISKLPHQKTLDDYDFSFQPELDPRKVKDLATLFFVEAKANAALLGLPGVGKTHIAVALAAEPATRSTSPASTTWSATSRPQNQPGA</sequence>
<dbReference type="PATRIC" id="fig|1961.12.peg.2725"/>
<dbReference type="SUPFAM" id="SSF52540">
    <property type="entry name" value="P-loop containing nucleoside triphosphate hydrolases"/>
    <property type="match status" value="1"/>
</dbReference>
<gene>
    <name evidence="3" type="ORF">ADK75_11765</name>
</gene>
<dbReference type="GO" id="GO:0005524">
    <property type="term" value="F:ATP binding"/>
    <property type="evidence" value="ECO:0007669"/>
    <property type="project" value="InterPro"/>
</dbReference>
<evidence type="ECO:0000313" key="3">
    <source>
        <dbReference type="EMBL" id="KOG55206.1"/>
    </source>
</evidence>
<accession>A0A0L8MXQ7</accession>
<feature type="compositionally biased region" description="Low complexity" evidence="1">
    <location>
        <begin position="89"/>
        <end position="108"/>
    </location>
</feature>
<feature type="region of interest" description="Disordered" evidence="1">
    <location>
        <begin position="89"/>
        <end position="114"/>
    </location>
</feature>
<evidence type="ECO:0000259" key="2">
    <source>
        <dbReference type="Pfam" id="PF01695"/>
    </source>
</evidence>
<dbReference type="InterPro" id="IPR027417">
    <property type="entry name" value="P-loop_NTPase"/>
</dbReference>
<proteinExistence type="predicted"/>
<dbReference type="InterPro" id="IPR002611">
    <property type="entry name" value="IstB_ATP-bd"/>
</dbReference>
<dbReference type="Pfam" id="PF01695">
    <property type="entry name" value="IstB_IS21"/>
    <property type="match status" value="1"/>
</dbReference>
<reference evidence="4" key="1">
    <citation type="submission" date="2015-07" db="EMBL/GenBank/DDBJ databases">
        <authorList>
            <consortium name="Consortium for Microbial Forensics and Genomics (microFORGE)"/>
            <person name="Knight B.M."/>
            <person name="Roberts D.P."/>
            <person name="Lin D."/>
            <person name="Hari K."/>
            <person name="Fletcher J."/>
            <person name="Melcher U."/>
            <person name="Blagden T."/>
            <person name="Winegar R.A."/>
        </authorList>
    </citation>
    <scope>NUCLEOTIDE SEQUENCE [LARGE SCALE GENOMIC DNA]</scope>
    <source>
        <strain evidence="4">NRRL B-1447</strain>
    </source>
</reference>
<comment type="caution">
    <text evidence="3">The sequence shown here is derived from an EMBL/GenBank/DDBJ whole genome shotgun (WGS) entry which is preliminary data.</text>
</comment>
<feature type="domain" description="IstB-like ATP-binding" evidence="2">
    <location>
        <begin position="1"/>
        <end position="90"/>
    </location>
</feature>
<dbReference type="Gene3D" id="3.40.50.300">
    <property type="entry name" value="P-loop containing nucleotide triphosphate hydrolases"/>
    <property type="match status" value="1"/>
</dbReference>
<evidence type="ECO:0000256" key="1">
    <source>
        <dbReference type="SAM" id="MobiDB-lite"/>
    </source>
</evidence>
<name>A0A0L8MXQ7_STRVG</name>
<evidence type="ECO:0000313" key="4">
    <source>
        <dbReference type="Proteomes" id="UP000037084"/>
    </source>
</evidence>
<dbReference type="EMBL" id="LGUV01000109">
    <property type="protein sequence ID" value="KOG55206.1"/>
    <property type="molecule type" value="Genomic_DNA"/>
</dbReference>